<dbReference type="PANTHER" id="PTHR13547">
    <property type="match status" value="1"/>
</dbReference>
<dbReference type="Gene3D" id="1.25.40.10">
    <property type="entry name" value="Tetratricopeptide repeat domain"/>
    <property type="match status" value="1"/>
</dbReference>
<dbReference type="EC" id="3.1.26.5" evidence="4"/>
<organism evidence="16 17">
    <name type="scientific">Cinnamomum micranthum f. kanehirae</name>
    <dbReference type="NCBI Taxonomy" id="337451"/>
    <lineage>
        <taxon>Eukaryota</taxon>
        <taxon>Viridiplantae</taxon>
        <taxon>Streptophyta</taxon>
        <taxon>Embryophyta</taxon>
        <taxon>Tracheophyta</taxon>
        <taxon>Spermatophyta</taxon>
        <taxon>Magnoliopsida</taxon>
        <taxon>Magnoliidae</taxon>
        <taxon>Laurales</taxon>
        <taxon>Lauraceae</taxon>
        <taxon>Cinnamomum</taxon>
    </lineage>
</organism>
<comment type="cofactor">
    <cofactor evidence="2">
        <name>Mg(2+)</name>
        <dbReference type="ChEBI" id="CHEBI:18420"/>
    </cofactor>
</comment>
<evidence type="ECO:0000256" key="1">
    <source>
        <dbReference type="ARBA" id="ARBA00000928"/>
    </source>
</evidence>
<keyword evidence="11" id="KW-0460">Magnesium</keyword>
<dbReference type="FunFam" id="3.40.50.11980:FF:000002">
    <property type="entry name" value="Proteinaceous RNase P 2"/>
    <property type="match status" value="1"/>
</dbReference>
<proteinExistence type="inferred from homology"/>
<keyword evidence="17" id="KW-1185">Reference proteome</keyword>
<feature type="compositionally biased region" description="Basic residues" evidence="13">
    <location>
        <begin position="589"/>
        <end position="599"/>
    </location>
</feature>
<evidence type="ECO:0000259" key="15">
    <source>
        <dbReference type="Pfam" id="PF17177"/>
    </source>
</evidence>
<feature type="domain" description="PRORP" evidence="14">
    <location>
        <begin position="303"/>
        <end position="529"/>
    </location>
</feature>
<evidence type="ECO:0000256" key="12">
    <source>
        <dbReference type="ARBA" id="ARBA00023211"/>
    </source>
</evidence>
<sequence>MIISSSSSSFFYNGDFFSRVLIRWGFGSRVSSSSSSLPNLAMEIAKQAKEAPRMKKKRKNQTPEMEFRFAIDTCSKNNDLSTALSLYEKAVSENLHLNQYHFNTLLYLCSNSLQRESAVDSGFRIFDHMIASKITPTEATITATARLAAAKCDGDLAFELVKKAISEYQILPRLRSYGPALFELCREVEAEKAYEVEDHMVSMGIFPEEQEIAALLKVSGDAGREERVYMYLHKLRNAVKCVSEPTAEVIEGWFQSELASEVGSLNWDVGLVKDAILRNGGGWHGQGWLGKGKWEVQRASVGLEGSCGCCGERLVCIDVDRVETEKFAESISSLAMEREAKSNFGEFKEWLENHGEFKAVVDGANIGFYQQNFADGGFSLSQLDIVIKELYNRSKKKWPLVILHNKRVRELMENPSSKELLEEWRANDALYATPYGSNDDWYWLYAAVKLKCLLVTNDEMRDHIFELLGRNFFLKWKERHQVHFTFLKRALKLQMPPSYSTVIQESAQGSWHVPLEGECSAETSRTWLCINRHKSFNSEVSATLDHHEDDLVSHCDQPTANSCNAATENGIHNLSNSSQPLNDRTIAKAGKRKERSPSP</sequence>
<dbReference type="STRING" id="337451.A0A3S3MW95"/>
<dbReference type="GO" id="GO:0046872">
    <property type="term" value="F:metal ion binding"/>
    <property type="evidence" value="ECO:0007669"/>
    <property type="project" value="UniProtKB-KW"/>
</dbReference>
<keyword evidence="6" id="KW-0540">Nuclease</keyword>
<dbReference type="Pfam" id="PF17177">
    <property type="entry name" value="PPR_long"/>
    <property type="match status" value="1"/>
</dbReference>
<evidence type="ECO:0000259" key="14">
    <source>
        <dbReference type="Pfam" id="PF16953"/>
    </source>
</evidence>
<evidence type="ECO:0000256" key="4">
    <source>
        <dbReference type="ARBA" id="ARBA00012179"/>
    </source>
</evidence>
<evidence type="ECO:0000313" key="17">
    <source>
        <dbReference type="Proteomes" id="UP000283530"/>
    </source>
</evidence>
<feature type="region of interest" description="Disordered" evidence="13">
    <location>
        <begin position="571"/>
        <end position="599"/>
    </location>
</feature>
<keyword evidence="5" id="KW-0819">tRNA processing</keyword>
<evidence type="ECO:0000256" key="9">
    <source>
        <dbReference type="ARBA" id="ARBA00022801"/>
    </source>
</evidence>
<dbReference type="GO" id="GO:0004526">
    <property type="term" value="F:ribonuclease P activity"/>
    <property type="evidence" value="ECO:0007669"/>
    <property type="project" value="UniProtKB-EC"/>
</dbReference>
<dbReference type="EMBL" id="QPKB01000008">
    <property type="protein sequence ID" value="RWR91129.1"/>
    <property type="molecule type" value="Genomic_DNA"/>
</dbReference>
<protein>
    <recommendedName>
        <fullName evidence="4">ribonuclease P</fullName>
        <ecNumber evidence="4">3.1.26.5</ecNumber>
    </recommendedName>
</protein>
<dbReference type="Gene3D" id="3.40.50.11980">
    <property type="match status" value="1"/>
</dbReference>
<evidence type="ECO:0000256" key="2">
    <source>
        <dbReference type="ARBA" id="ARBA00001946"/>
    </source>
</evidence>
<evidence type="ECO:0000313" key="16">
    <source>
        <dbReference type="EMBL" id="RWR91129.1"/>
    </source>
</evidence>
<name>A0A3S3MW95_9MAGN</name>
<keyword evidence="10" id="KW-0862">Zinc</keyword>
<dbReference type="OrthoDB" id="46913at2759"/>
<dbReference type="InterPro" id="IPR033443">
    <property type="entry name" value="PROP1-like_PPR_dom"/>
</dbReference>
<dbReference type="AlphaFoldDB" id="A0A3S3MW95"/>
<evidence type="ECO:0000256" key="7">
    <source>
        <dbReference type="ARBA" id="ARBA00022723"/>
    </source>
</evidence>
<dbReference type="InterPro" id="IPR011990">
    <property type="entry name" value="TPR-like_helical_dom_sf"/>
</dbReference>
<keyword evidence="8" id="KW-0677">Repeat</keyword>
<dbReference type="GO" id="GO:0001682">
    <property type="term" value="P:tRNA 5'-leader removal"/>
    <property type="evidence" value="ECO:0007669"/>
    <property type="project" value="TreeGrafter"/>
</dbReference>
<comment type="caution">
    <text evidence="16">The sequence shown here is derived from an EMBL/GenBank/DDBJ whole genome shotgun (WGS) entry which is preliminary data.</text>
</comment>
<evidence type="ECO:0000256" key="13">
    <source>
        <dbReference type="SAM" id="MobiDB-lite"/>
    </source>
</evidence>
<keyword evidence="12" id="KW-0464">Manganese</keyword>
<comment type="catalytic activity">
    <reaction evidence="1">
        <text>Endonucleolytic cleavage of RNA, removing 5'-extranucleotides from tRNA precursor.</text>
        <dbReference type="EC" id="3.1.26.5"/>
    </reaction>
</comment>
<keyword evidence="9" id="KW-0378">Hydrolase</keyword>
<comment type="similarity">
    <text evidence="3">Belongs to the PPR family. P subfamily.</text>
</comment>
<dbReference type="FunFam" id="1.25.40.10:FF:000339">
    <property type="entry name" value="Proteinaceous RNase P 1, chloroplastic/mitochondrial"/>
    <property type="match status" value="1"/>
</dbReference>
<dbReference type="PANTHER" id="PTHR13547:SF13">
    <property type="entry name" value="PROTEINACEOUS RNASE P 2"/>
    <property type="match status" value="1"/>
</dbReference>
<feature type="compositionally biased region" description="Polar residues" evidence="13">
    <location>
        <begin position="571"/>
        <end position="582"/>
    </location>
</feature>
<evidence type="ECO:0000256" key="5">
    <source>
        <dbReference type="ARBA" id="ARBA00022694"/>
    </source>
</evidence>
<keyword evidence="7" id="KW-0479">Metal-binding</keyword>
<evidence type="ECO:0000256" key="6">
    <source>
        <dbReference type="ARBA" id="ARBA00022722"/>
    </source>
</evidence>
<dbReference type="InterPro" id="IPR031595">
    <property type="entry name" value="PRORP_C"/>
</dbReference>
<evidence type="ECO:0000256" key="10">
    <source>
        <dbReference type="ARBA" id="ARBA00022833"/>
    </source>
</evidence>
<gene>
    <name evidence="16" type="ORF">CKAN_02027100</name>
</gene>
<reference evidence="16 17" key="1">
    <citation type="journal article" date="2019" name="Nat. Plants">
        <title>Stout camphor tree genome fills gaps in understanding of flowering plant genome evolution.</title>
        <authorList>
            <person name="Chaw S.M."/>
            <person name="Liu Y.C."/>
            <person name="Wu Y.W."/>
            <person name="Wang H.Y."/>
            <person name="Lin C.I."/>
            <person name="Wu C.S."/>
            <person name="Ke H.M."/>
            <person name="Chang L.Y."/>
            <person name="Hsu C.Y."/>
            <person name="Yang H.T."/>
            <person name="Sudianto E."/>
            <person name="Hsu M.H."/>
            <person name="Wu K.P."/>
            <person name="Wang L.N."/>
            <person name="Leebens-Mack J.H."/>
            <person name="Tsai I.J."/>
        </authorList>
    </citation>
    <scope>NUCLEOTIDE SEQUENCE [LARGE SCALE GENOMIC DNA]</scope>
    <source>
        <strain evidence="17">cv. Chaw 1501</strain>
        <tissue evidence="16">Young leaves</tissue>
    </source>
</reference>
<dbReference type="Proteomes" id="UP000283530">
    <property type="component" value="Unassembled WGS sequence"/>
</dbReference>
<accession>A0A3S3MW95</accession>
<evidence type="ECO:0000256" key="11">
    <source>
        <dbReference type="ARBA" id="ARBA00022842"/>
    </source>
</evidence>
<evidence type="ECO:0000256" key="8">
    <source>
        <dbReference type="ARBA" id="ARBA00022737"/>
    </source>
</evidence>
<dbReference type="Pfam" id="PF16953">
    <property type="entry name" value="PRORP"/>
    <property type="match status" value="1"/>
</dbReference>
<feature type="domain" description="PROP1-like PPR" evidence="15">
    <location>
        <begin position="55"/>
        <end position="261"/>
    </location>
</feature>
<evidence type="ECO:0000256" key="3">
    <source>
        <dbReference type="ARBA" id="ARBA00007626"/>
    </source>
</evidence>